<dbReference type="AlphaFoldDB" id="F8L8S5"/>
<evidence type="ECO:0000313" key="2">
    <source>
        <dbReference type="Proteomes" id="UP000000496"/>
    </source>
</evidence>
<accession>F8L8S5</accession>
<dbReference type="KEGG" id="sng:SNE_A13410"/>
<evidence type="ECO:0000313" key="1">
    <source>
        <dbReference type="EMBL" id="CCB89218.1"/>
    </source>
</evidence>
<dbReference type="HOGENOM" id="CLU_3276693_0_0_0"/>
<gene>
    <name evidence="1" type="ordered locus">SNE_A13410</name>
</gene>
<reference key="1">
    <citation type="journal article" date="2011" name="Mol. Biol. Evol.">
        <title>Unity in variety -- the pan-genome of the Chlamydiae.</title>
        <authorList>
            <person name="Collingro A."/>
            <person name="Tischler P."/>
            <person name="Weinmaier T."/>
            <person name="Penz T."/>
            <person name="Heinz E."/>
            <person name="Brunham R.C."/>
            <person name="Read T.D."/>
            <person name="Bavoil P.M."/>
            <person name="Sachse K."/>
            <person name="Kahane S."/>
            <person name="Friedman M.G."/>
            <person name="Rattei T."/>
            <person name="Myers G.S.A."/>
            <person name="Horn M."/>
        </authorList>
    </citation>
    <scope>NUCLEOTIDE SEQUENCE</scope>
    <source>
        <strain>Z</strain>
    </source>
</reference>
<reference evidence="1 2" key="2">
    <citation type="journal article" date="2011" name="Mol. Biol. Evol.">
        <title>Unity in variety--the pan-genome of the Chlamydiae.</title>
        <authorList>
            <person name="Collingro A."/>
            <person name="Tischler P."/>
            <person name="Weinmaier T."/>
            <person name="Penz T."/>
            <person name="Heinz E."/>
            <person name="Brunham R.C."/>
            <person name="Read T.D."/>
            <person name="Bavoil P.M."/>
            <person name="Sachse K."/>
            <person name="Kahane S."/>
            <person name="Friedman M.G."/>
            <person name="Rattei T."/>
            <person name="Myers G.S."/>
            <person name="Horn M."/>
        </authorList>
    </citation>
    <scope>NUCLEOTIDE SEQUENCE [LARGE SCALE GENOMIC DNA]</scope>
    <source>
        <strain evidence="2">ATCC VR-1471 / Z</strain>
    </source>
</reference>
<sequence length="41" mass="4989">MIFFTDEALSIFTELKKSENRSSKFIFIQQYVIQKFLKKLQ</sequence>
<keyword evidence="2" id="KW-1185">Reference proteome</keyword>
<dbReference type="STRING" id="331113.SNE_A13410"/>
<dbReference type="Proteomes" id="UP000000496">
    <property type="component" value="Chromosome gsn.131"/>
</dbReference>
<proteinExistence type="predicted"/>
<name>F8L8S5_SIMNZ</name>
<dbReference type="EMBL" id="FR872582">
    <property type="protein sequence ID" value="CCB89218.1"/>
    <property type="molecule type" value="Genomic_DNA"/>
</dbReference>
<protein>
    <submittedName>
        <fullName evidence="1">Uncharacterized protein</fullName>
    </submittedName>
</protein>
<organism evidence="1 2">
    <name type="scientific">Simkania negevensis (strain ATCC VR-1471 / DSM 27360 / Z)</name>
    <dbReference type="NCBI Taxonomy" id="331113"/>
    <lineage>
        <taxon>Bacteria</taxon>
        <taxon>Pseudomonadati</taxon>
        <taxon>Chlamydiota</taxon>
        <taxon>Chlamydiia</taxon>
        <taxon>Parachlamydiales</taxon>
        <taxon>Simkaniaceae</taxon>
        <taxon>Simkania</taxon>
    </lineage>
</organism>